<dbReference type="GO" id="GO:0019432">
    <property type="term" value="P:triglyceride biosynthetic process"/>
    <property type="evidence" value="ECO:0007669"/>
    <property type="project" value="UniProtKB-ARBA"/>
</dbReference>
<evidence type="ECO:0000256" key="7">
    <source>
        <dbReference type="ARBA" id="ARBA00022989"/>
    </source>
</evidence>
<evidence type="ECO:0000313" key="13">
    <source>
        <dbReference type="Proteomes" id="UP000593577"/>
    </source>
</evidence>
<reference evidence="12 13" key="1">
    <citation type="journal article" date="2019" name="Genome Biol. Evol.">
        <title>Insights into the evolution of the New World diploid cottons (Gossypium, subgenus Houzingenia) based on genome sequencing.</title>
        <authorList>
            <person name="Grover C.E."/>
            <person name="Arick M.A. 2nd"/>
            <person name="Thrash A."/>
            <person name="Conover J.L."/>
            <person name="Sanders W.S."/>
            <person name="Peterson D.G."/>
            <person name="Frelichowski J.E."/>
            <person name="Scheffler J.A."/>
            <person name="Scheffler B.E."/>
            <person name="Wendel J.F."/>
        </authorList>
    </citation>
    <scope>NUCLEOTIDE SEQUENCE [LARGE SCALE GENOMIC DNA]</scope>
    <source>
        <strain evidence="12">185</strain>
        <tissue evidence="12">Leaf</tissue>
    </source>
</reference>
<evidence type="ECO:0000256" key="2">
    <source>
        <dbReference type="ARBA" id="ARBA00005420"/>
    </source>
</evidence>
<comment type="subcellular location">
    <subcellularLocation>
        <location evidence="1 11">Endoplasmic reticulum membrane</location>
        <topology evidence="1 11">Multi-pass membrane protein</topology>
    </subcellularLocation>
</comment>
<comment type="similarity">
    <text evidence="2 11">Belongs to the diacylglycerol acyltransferase family.</text>
</comment>
<evidence type="ECO:0000256" key="1">
    <source>
        <dbReference type="ARBA" id="ARBA00004477"/>
    </source>
</evidence>
<evidence type="ECO:0000256" key="9">
    <source>
        <dbReference type="ARBA" id="ARBA00023136"/>
    </source>
</evidence>
<evidence type="ECO:0000256" key="4">
    <source>
        <dbReference type="ARBA" id="ARBA00022679"/>
    </source>
</evidence>
<dbReference type="EMBL" id="JABFAA010000007">
    <property type="protein sequence ID" value="MBA0685678.1"/>
    <property type="molecule type" value="Genomic_DNA"/>
</dbReference>
<evidence type="ECO:0000256" key="3">
    <source>
        <dbReference type="ARBA" id="ARBA00022516"/>
    </source>
</evidence>
<accession>A0A7J8XED0</accession>
<keyword evidence="13" id="KW-1185">Reference proteome</keyword>
<keyword evidence="6 11" id="KW-0256">Endoplasmic reticulum</keyword>
<evidence type="ECO:0000256" key="10">
    <source>
        <dbReference type="ARBA" id="ARBA00023315"/>
    </source>
</evidence>
<evidence type="ECO:0000256" key="5">
    <source>
        <dbReference type="ARBA" id="ARBA00022692"/>
    </source>
</evidence>
<proteinExistence type="inferred from homology"/>
<name>A0A7J8XED0_GOSAI</name>
<dbReference type="Pfam" id="PF03982">
    <property type="entry name" value="DAGAT"/>
    <property type="match status" value="1"/>
</dbReference>
<dbReference type="InterPro" id="IPR007130">
    <property type="entry name" value="DAGAT"/>
</dbReference>
<evidence type="ECO:0000256" key="8">
    <source>
        <dbReference type="ARBA" id="ARBA00023098"/>
    </source>
</evidence>
<dbReference type="GO" id="GO:0004144">
    <property type="term" value="F:diacylglycerol O-acyltransferase activity"/>
    <property type="evidence" value="ECO:0007669"/>
    <property type="project" value="UniProtKB-ARBA"/>
</dbReference>
<dbReference type="AlphaFoldDB" id="A0A7J8XED0"/>
<keyword evidence="7 11" id="KW-1133">Transmembrane helix</keyword>
<evidence type="ECO:0000256" key="6">
    <source>
        <dbReference type="ARBA" id="ARBA00022824"/>
    </source>
</evidence>
<feature type="transmembrane region" description="Helical" evidence="11">
    <location>
        <begin position="60"/>
        <end position="75"/>
    </location>
</feature>
<keyword evidence="10" id="KW-0012">Acyltransferase</keyword>
<dbReference type="CDD" id="cd07987">
    <property type="entry name" value="LPLAT_MGAT-like"/>
    <property type="match status" value="1"/>
</dbReference>
<gene>
    <name evidence="12" type="ORF">Goari_013330</name>
</gene>
<protein>
    <recommendedName>
        <fullName evidence="11">Acyltransferase</fullName>
        <ecNumber evidence="11">2.3.1.-</ecNumber>
    </recommendedName>
</protein>
<evidence type="ECO:0000256" key="11">
    <source>
        <dbReference type="RuleBase" id="RU367023"/>
    </source>
</evidence>
<evidence type="ECO:0000313" key="12">
    <source>
        <dbReference type="EMBL" id="MBA0685678.1"/>
    </source>
</evidence>
<feature type="transmembrane region" description="Helical" evidence="11">
    <location>
        <begin position="30"/>
        <end position="54"/>
    </location>
</feature>
<keyword evidence="8" id="KW-0443">Lipid metabolism</keyword>
<keyword evidence="9 11" id="KW-0472">Membrane</keyword>
<dbReference type="GO" id="GO:0005789">
    <property type="term" value="C:endoplasmic reticulum membrane"/>
    <property type="evidence" value="ECO:0007669"/>
    <property type="project" value="UniProtKB-SubCell"/>
</dbReference>
<sequence length="341" mass="38781">MAERPAAAPPGTGYREFNGRTEFRSNMVHGVLAIAMWLGAIHFNFFLLLFSFLFLPFPKLIMVLGLLSFFTFLPIDPHSKIGRRLASYFPITLYVEDIHVFHPDRAYVFGYEPHSVLPIGVATLADLAGFMPLPKMKVLASSAVFYTPFLRHIWTWLGVSPATKTMFSSLLEAGYSCIIVPGGLQETFFMEHGSEVAFLKARKGFVRIAMEKGCPLVPVFCFGQSHVYKWWKPSGKFYLQFSRAIKFIPLLFWGIFGSPLPYQHSMHVVVGKPIYLKKNPQPTVEEVFVLFVIMSHSYNLLSGIDMNEVLETHDQYVKALQDLFERHKARVGYADLPLKIL</sequence>
<dbReference type="EC" id="2.3.1.-" evidence="11"/>
<keyword evidence="4 11" id="KW-0808">Transferase</keyword>
<organism evidence="12 13">
    <name type="scientific">Gossypium aridum</name>
    <name type="common">American cotton</name>
    <name type="synonym">Erioxylum aridum</name>
    <dbReference type="NCBI Taxonomy" id="34290"/>
    <lineage>
        <taxon>Eukaryota</taxon>
        <taxon>Viridiplantae</taxon>
        <taxon>Streptophyta</taxon>
        <taxon>Embryophyta</taxon>
        <taxon>Tracheophyta</taxon>
        <taxon>Spermatophyta</taxon>
        <taxon>Magnoliopsida</taxon>
        <taxon>eudicotyledons</taxon>
        <taxon>Gunneridae</taxon>
        <taxon>Pentapetalae</taxon>
        <taxon>rosids</taxon>
        <taxon>malvids</taxon>
        <taxon>Malvales</taxon>
        <taxon>Malvaceae</taxon>
        <taxon>Malvoideae</taxon>
        <taxon>Gossypium</taxon>
    </lineage>
</organism>
<keyword evidence="3" id="KW-0444">Lipid biosynthesis</keyword>
<dbReference type="Proteomes" id="UP000593577">
    <property type="component" value="Unassembled WGS sequence"/>
</dbReference>
<comment type="caution">
    <text evidence="12">The sequence shown here is derived from an EMBL/GenBank/DDBJ whole genome shotgun (WGS) entry which is preliminary data.</text>
</comment>
<keyword evidence="5 11" id="KW-0812">Transmembrane</keyword>
<dbReference type="PANTHER" id="PTHR12317">
    <property type="entry name" value="DIACYLGLYCEROL O-ACYLTRANSFERASE"/>
    <property type="match status" value="1"/>
</dbReference>
<dbReference type="PANTHER" id="PTHR12317:SF63">
    <property type="entry name" value="DIACYLGLYCEROL O-ACYLTRANSFERASE 2"/>
    <property type="match status" value="1"/>
</dbReference>